<evidence type="ECO:0000256" key="1">
    <source>
        <dbReference type="SAM" id="MobiDB-lite"/>
    </source>
</evidence>
<gene>
    <name evidence="2" type="ORF">N657DRAFT_208505</name>
</gene>
<dbReference type="RefSeq" id="XP_062651156.1">
    <property type="nucleotide sequence ID" value="XM_062786230.1"/>
</dbReference>
<sequence length="214" mass="23251">MPDRQLMSGFTAQNRLHPIQVFHQAFTPCLSKAAGTGRHNAWPRNGSLEAQTSHREKQCLPRLGRQTQSSEKLPPVGRAALPIILCSRRVFCMKPGATDPRSGSTNTSVAPPSWFPGCAEGAQGNRVGLDPEAPVMAECCLTMQPAVASSNHHMFQLASQCSGSKTRQRVCWPSSRRSNTFCAWDGMRRSQQACPSGICFYAHGHAASRRASCG</sequence>
<name>A0AAN6Z6D1_9PEZI</name>
<feature type="region of interest" description="Disordered" evidence="1">
    <location>
        <begin position="43"/>
        <end position="72"/>
    </location>
</feature>
<reference evidence="2" key="1">
    <citation type="journal article" date="2023" name="Mol. Phylogenet. Evol.">
        <title>Genome-scale phylogeny and comparative genomics of the fungal order Sordariales.</title>
        <authorList>
            <person name="Hensen N."/>
            <person name="Bonometti L."/>
            <person name="Westerberg I."/>
            <person name="Brannstrom I.O."/>
            <person name="Guillou S."/>
            <person name="Cros-Aarteil S."/>
            <person name="Calhoun S."/>
            <person name="Haridas S."/>
            <person name="Kuo A."/>
            <person name="Mondo S."/>
            <person name="Pangilinan J."/>
            <person name="Riley R."/>
            <person name="LaButti K."/>
            <person name="Andreopoulos B."/>
            <person name="Lipzen A."/>
            <person name="Chen C."/>
            <person name="Yan M."/>
            <person name="Daum C."/>
            <person name="Ng V."/>
            <person name="Clum A."/>
            <person name="Steindorff A."/>
            <person name="Ohm R.A."/>
            <person name="Martin F."/>
            <person name="Silar P."/>
            <person name="Natvig D.O."/>
            <person name="Lalanne C."/>
            <person name="Gautier V."/>
            <person name="Ament-Velasquez S.L."/>
            <person name="Kruys A."/>
            <person name="Hutchinson M.I."/>
            <person name="Powell A.J."/>
            <person name="Barry K."/>
            <person name="Miller A.N."/>
            <person name="Grigoriev I.V."/>
            <person name="Debuchy R."/>
            <person name="Gladieux P."/>
            <person name="Hiltunen Thoren M."/>
            <person name="Johannesson H."/>
        </authorList>
    </citation>
    <scope>NUCLEOTIDE SEQUENCE</scope>
    <source>
        <strain evidence="2">CBS 731.68</strain>
    </source>
</reference>
<dbReference type="AlphaFoldDB" id="A0AAN6Z6D1"/>
<organism evidence="2 3">
    <name type="scientific">Parathielavia appendiculata</name>
    <dbReference type="NCBI Taxonomy" id="2587402"/>
    <lineage>
        <taxon>Eukaryota</taxon>
        <taxon>Fungi</taxon>
        <taxon>Dikarya</taxon>
        <taxon>Ascomycota</taxon>
        <taxon>Pezizomycotina</taxon>
        <taxon>Sordariomycetes</taxon>
        <taxon>Sordariomycetidae</taxon>
        <taxon>Sordariales</taxon>
        <taxon>Chaetomiaceae</taxon>
        <taxon>Parathielavia</taxon>
    </lineage>
</organism>
<keyword evidence="3" id="KW-1185">Reference proteome</keyword>
<dbReference type="Proteomes" id="UP001302602">
    <property type="component" value="Unassembled WGS sequence"/>
</dbReference>
<protein>
    <submittedName>
        <fullName evidence="2">Uncharacterized protein</fullName>
    </submittedName>
</protein>
<reference evidence="2" key="2">
    <citation type="submission" date="2023-05" db="EMBL/GenBank/DDBJ databases">
        <authorList>
            <consortium name="Lawrence Berkeley National Laboratory"/>
            <person name="Steindorff A."/>
            <person name="Hensen N."/>
            <person name="Bonometti L."/>
            <person name="Westerberg I."/>
            <person name="Brannstrom I.O."/>
            <person name="Guillou S."/>
            <person name="Cros-Aarteil S."/>
            <person name="Calhoun S."/>
            <person name="Haridas S."/>
            <person name="Kuo A."/>
            <person name="Mondo S."/>
            <person name="Pangilinan J."/>
            <person name="Riley R."/>
            <person name="Labutti K."/>
            <person name="Andreopoulos B."/>
            <person name="Lipzen A."/>
            <person name="Chen C."/>
            <person name="Yanf M."/>
            <person name="Daum C."/>
            <person name="Ng V."/>
            <person name="Clum A."/>
            <person name="Ohm R."/>
            <person name="Martin F."/>
            <person name="Silar P."/>
            <person name="Natvig D."/>
            <person name="Lalanne C."/>
            <person name="Gautier V."/>
            <person name="Ament-Velasquez S.L."/>
            <person name="Kruys A."/>
            <person name="Hutchinson M.I."/>
            <person name="Powell A.J."/>
            <person name="Barry K."/>
            <person name="Miller A.N."/>
            <person name="Grigoriev I.V."/>
            <person name="Debuchy R."/>
            <person name="Gladieux P."/>
            <person name="Thoren M.H."/>
            <person name="Johannesson H."/>
        </authorList>
    </citation>
    <scope>NUCLEOTIDE SEQUENCE</scope>
    <source>
        <strain evidence="2">CBS 731.68</strain>
    </source>
</reference>
<evidence type="ECO:0000313" key="3">
    <source>
        <dbReference type="Proteomes" id="UP001302602"/>
    </source>
</evidence>
<proteinExistence type="predicted"/>
<dbReference type="EMBL" id="MU853224">
    <property type="protein sequence ID" value="KAK4127385.1"/>
    <property type="molecule type" value="Genomic_DNA"/>
</dbReference>
<comment type="caution">
    <text evidence="2">The sequence shown here is derived from an EMBL/GenBank/DDBJ whole genome shotgun (WGS) entry which is preliminary data.</text>
</comment>
<accession>A0AAN6Z6D1</accession>
<evidence type="ECO:0000313" key="2">
    <source>
        <dbReference type="EMBL" id="KAK4127385.1"/>
    </source>
</evidence>
<dbReference type="GeneID" id="87822996"/>